<gene>
    <name evidence="1" type="ORF">CARN6_2213</name>
</gene>
<sequence length="64" mass="7143">MYGDSQHGSCVLEAVSLRASGFRPGAWNLFQWRVPSVFGLCNSGPWLRSGEDKLPQAHFFLAIF</sequence>
<proteinExistence type="predicted"/>
<dbReference type="EMBL" id="CABQ01000256">
    <property type="protein sequence ID" value="CBI08717.1"/>
    <property type="molecule type" value="Genomic_DNA"/>
</dbReference>
<name>E6QN96_9ZZZZ</name>
<accession>E6QN96</accession>
<evidence type="ECO:0000313" key="1">
    <source>
        <dbReference type="EMBL" id="CBI08717.1"/>
    </source>
</evidence>
<organism evidence="1">
    <name type="scientific">mine drainage metagenome</name>
    <dbReference type="NCBI Taxonomy" id="410659"/>
    <lineage>
        <taxon>unclassified sequences</taxon>
        <taxon>metagenomes</taxon>
        <taxon>ecological metagenomes</taxon>
    </lineage>
</organism>
<reference evidence="1" key="1">
    <citation type="submission" date="2009-10" db="EMBL/GenBank/DDBJ databases">
        <title>Diversity of trophic interactions inside an arsenic-rich microbial ecosystem.</title>
        <authorList>
            <person name="Bertin P.N."/>
            <person name="Heinrich-Salmeron A."/>
            <person name="Pelletier E."/>
            <person name="Goulhen-Chollet F."/>
            <person name="Arsene-Ploetze F."/>
            <person name="Gallien S."/>
            <person name="Calteau A."/>
            <person name="Vallenet D."/>
            <person name="Casiot C."/>
            <person name="Chane-Woon-Ming B."/>
            <person name="Giloteaux L."/>
            <person name="Barakat M."/>
            <person name="Bonnefoy V."/>
            <person name="Bruneel O."/>
            <person name="Chandler M."/>
            <person name="Cleiss J."/>
            <person name="Duran R."/>
            <person name="Elbaz-Poulichet F."/>
            <person name="Fonknechten N."/>
            <person name="Lauga B."/>
            <person name="Mornico D."/>
            <person name="Ortet P."/>
            <person name="Schaeffer C."/>
            <person name="Siguier P."/>
            <person name="Alexander Thil Smith A."/>
            <person name="Van Dorsselaer A."/>
            <person name="Weissenbach J."/>
            <person name="Medigue C."/>
            <person name="Le Paslier D."/>
        </authorList>
    </citation>
    <scope>NUCLEOTIDE SEQUENCE</scope>
</reference>
<dbReference type="AlphaFoldDB" id="E6QN96"/>
<protein>
    <submittedName>
        <fullName evidence="1">Uncharacterized protein</fullName>
    </submittedName>
</protein>
<comment type="caution">
    <text evidence="1">The sequence shown here is derived from an EMBL/GenBank/DDBJ whole genome shotgun (WGS) entry which is preliminary data.</text>
</comment>